<dbReference type="Proteomes" id="UP000007963">
    <property type="component" value="Unassembled WGS sequence"/>
</dbReference>
<feature type="compositionally biased region" description="Basic and acidic residues" evidence="1">
    <location>
        <begin position="57"/>
        <end position="71"/>
    </location>
</feature>
<dbReference type="GeneID" id="4322599"/>
<feature type="region of interest" description="Disordered" evidence="1">
    <location>
        <begin position="52"/>
        <end position="71"/>
    </location>
</feature>
<protein>
    <submittedName>
        <fullName evidence="2">Uncharacterized protein</fullName>
    </submittedName>
</protein>
<dbReference type="RefSeq" id="XP_001216276.1">
    <property type="nucleotide sequence ID" value="XM_001216276.1"/>
</dbReference>
<organism evidence="2 3">
    <name type="scientific">Aspergillus terreus (strain NIH 2624 / FGSC A1156)</name>
    <dbReference type="NCBI Taxonomy" id="341663"/>
    <lineage>
        <taxon>Eukaryota</taxon>
        <taxon>Fungi</taxon>
        <taxon>Dikarya</taxon>
        <taxon>Ascomycota</taxon>
        <taxon>Pezizomycotina</taxon>
        <taxon>Eurotiomycetes</taxon>
        <taxon>Eurotiomycetidae</taxon>
        <taxon>Eurotiales</taxon>
        <taxon>Aspergillaceae</taxon>
        <taxon>Aspergillus</taxon>
        <taxon>Aspergillus subgen. Circumdati</taxon>
    </lineage>
</organism>
<reference evidence="3" key="1">
    <citation type="submission" date="2005-09" db="EMBL/GenBank/DDBJ databases">
        <title>Annotation of the Aspergillus terreus NIH2624 genome.</title>
        <authorList>
            <person name="Birren B.W."/>
            <person name="Lander E.S."/>
            <person name="Galagan J.E."/>
            <person name="Nusbaum C."/>
            <person name="Devon K."/>
            <person name="Henn M."/>
            <person name="Ma L.-J."/>
            <person name="Jaffe D.B."/>
            <person name="Butler J."/>
            <person name="Alvarez P."/>
            <person name="Gnerre S."/>
            <person name="Grabherr M."/>
            <person name="Kleber M."/>
            <person name="Mauceli E.W."/>
            <person name="Brockman W."/>
            <person name="Rounsley S."/>
            <person name="Young S.K."/>
            <person name="LaButti K."/>
            <person name="Pushparaj V."/>
            <person name="DeCaprio D."/>
            <person name="Crawford M."/>
            <person name="Koehrsen M."/>
            <person name="Engels R."/>
            <person name="Montgomery P."/>
            <person name="Pearson M."/>
            <person name="Howarth C."/>
            <person name="Larson L."/>
            <person name="Luoma S."/>
            <person name="White J."/>
            <person name="Alvarado L."/>
            <person name="Kodira C.D."/>
            <person name="Zeng Q."/>
            <person name="Oleary S."/>
            <person name="Yandava C."/>
            <person name="Denning D.W."/>
            <person name="Nierman W.C."/>
            <person name="Milne T."/>
            <person name="Madden K."/>
        </authorList>
    </citation>
    <scope>NUCLEOTIDE SEQUENCE [LARGE SCALE GENOMIC DNA]</scope>
    <source>
        <strain evidence="3">NIH 2624 / FGSC A1156</strain>
    </source>
</reference>
<dbReference type="AlphaFoldDB" id="Q0CF79"/>
<sequence length="251" mass="27123">MESSPQIPVCKKCGGPREESCPPDLCIPCSQADATPVESTVSEVAESVCADPAPPAAHEHHDMPRKVKSEAEWEEEEARLIEEEWTQKEQEYMRSVRASLSHAADTVQDSQVGSVEHAARLLYDFANSCLQEQVSTIPTAPADDLPALNRGFSSPTRSPRIRETQVPESPVYAPESPSSPVPGPQQHPHTSRGRSPYIPPISQVPNSPPAAPSAQAAAPRAQTARKGPHDPSLRGLQALQNPLPAPPRARR</sequence>
<feature type="region of interest" description="Disordered" evidence="1">
    <location>
        <begin position="137"/>
        <end position="251"/>
    </location>
</feature>
<dbReference type="HOGENOM" id="CLU_1106911_0_0_1"/>
<proteinExistence type="predicted"/>
<dbReference type="VEuPathDB" id="FungiDB:ATEG_07655"/>
<evidence type="ECO:0000313" key="3">
    <source>
        <dbReference type="Proteomes" id="UP000007963"/>
    </source>
</evidence>
<dbReference type="EMBL" id="CH476604">
    <property type="protein sequence ID" value="EAU31917.1"/>
    <property type="molecule type" value="Genomic_DNA"/>
</dbReference>
<evidence type="ECO:0000256" key="1">
    <source>
        <dbReference type="SAM" id="MobiDB-lite"/>
    </source>
</evidence>
<evidence type="ECO:0000313" key="2">
    <source>
        <dbReference type="EMBL" id="EAU31917.1"/>
    </source>
</evidence>
<gene>
    <name evidence="2" type="ORF">ATEG_07655</name>
</gene>
<name>Q0CF79_ASPTN</name>
<feature type="compositionally biased region" description="Low complexity" evidence="1">
    <location>
        <begin position="212"/>
        <end position="225"/>
    </location>
</feature>
<accession>Q0CF79</accession>